<dbReference type="Gene3D" id="3.30.160.20">
    <property type="match status" value="1"/>
</dbReference>
<dbReference type="EMBL" id="KV427648">
    <property type="protein sequence ID" value="KZT02927.1"/>
    <property type="molecule type" value="Genomic_DNA"/>
</dbReference>
<dbReference type="PROSITE" id="PS50142">
    <property type="entry name" value="RNASE_3_2"/>
    <property type="match status" value="1"/>
</dbReference>
<dbReference type="GeneID" id="63821921"/>
<sequence length="272" mass="29977">MDAPPPVPKLPGDIILEVFSHRSLRFPGAQTNEESDCGDNERLSMLGEKVLDTAVTFTLFNKKPLRTHRTSRCSQRMEILSEANLNKWVANYKLREKVRCSSDALASLTSPTETHLLFCSYVGAVYVQNGVETVQNWIGHLIDPDYELSVPAAGGEPYTYKRVKTEPMSSPTPPPFMAPLQPFPIDLLAPAKGQSTFLPLFNQTANQRRLAVDYPAQFSGPPHAGRWTVQCVGANLRNTLNGIPKGEGSDASKQLTKGEAARQAYYAMGWAP</sequence>
<gene>
    <name evidence="2" type="ORF">LAESUDRAFT_660725</name>
</gene>
<dbReference type="GO" id="GO:0004525">
    <property type="term" value="F:ribonuclease III activity"/>
    <property type="evidence" value="ECO:0007669"/>
    <property type="project" value="InterPro"/>
</dbReference>
<dbReference type="InterPro" id="IPR000999">
    <property type="entry name" value="RNase_III_dom"/>
</dbReference>
<dbReference type="SUPFAM" id="SSF54768">
    <property type="entry name" value="dsRNA-binding domain-like"/>
    <property type="match status" value="1"/>
</dbReference>
<reference evidence="2 3" key="1">
    <citation type="journal article" date="2016" name="Mol. Biol. Evol.">
        <title>Comparative Genomics of Early-Diverging Mushroom-Forming Fungi Provides Insights into the Origins of Lignocellulose Decay Capabilities.</title>
        <authorList>
            <person name="Nagy L.G."/>
            <person name="Riley R."/>
            <person name="Tritt A."/>
            <person name="Adam C."/>
            <person name="Daum C."/>
            <person name="Floudas D."/>
            <person name="Sun H."/>
            <person name="Yadav J.S."/>
            <person name="Pangilinan J."/>
            <person name="Larsson K.H."/>
            <person name="Matsuura K."/>
            <person name="Barry K."/>
            <person name="Labutti K."/>
            <person name="Kuo R."/>
            <person name="Ohm R.A."/>
            <person name="Bhattacharya S.S."/>
            <person name="Shirouzu T."/>
            <person name="Yoshinaga Y."/>
            <person name="Martin F.M."/>
            <person name="Grigoriev I.V."/>
            <person name="Hibbett D.S."/>
        </authorList>
    </citation>
    <scope>NUCLEOTIDE SEQUENCE [LARGE SCALE GENOMIC DNA]</scope>
    <source>
        <strain evidence="2 3">93-53</strain>
    </source>
</reference>
<dbReference type="Proteomes" id="UP000076871">
    <property type="component" value="Unassembled WGS sequence"/>
</dbReference>
<dbReference type="Gene3D" id="1.10.1520.10">
    <property type="entry name" value="Ribonuclease III domain"/>
    <property type="match status" value="1"/>
</dbReference>
<dbReference type="OrthoDB" id="2392202at2759"/>
<evidence type="ECO:0000259" key="1">
    <source>
        <dbReference type="PROSITE" id="PS50142"/>
    </source>
</evidence>
<feature type="non-terminal residue" evidence="2">
    <location>
        <position position="272"/>
    </location>
</feature>
<dbReference type="RefSeq" id="XP_040760667.1">
    <property type="nucleotide sequence ID" value="XM_040904891.1"/>
</dbReference>
<name>A0A165CJJ5_9APHY</name>
<organism evidence="2 3">
    <name type="scientific">Laetiporus sulphureus 93-53</name>
    <dbReference type="NCBI Taxonomy" id="1314785"/>
    <lineage>
        <taxon>Eukaryota</taxon>
        <taxon>Fungi</taxon>
        <taxon>Dikarya</taxon>
        <taxon>Basidiomycota</taxon>
        <taxon>Agaricomycotina</taxon>
        <taxon>Agaricomycetes</taxon>
        <taxon>Polyporales</taxon>
        <taxon>Laetiporus</taxon>
    </lineage>
</organism>
<dbReference type="InParanoid" id="A0A165CJJ5"/>
<dbReference type="Pfam" id="PF14622">
    <property type="entry name" value="Ribonucleas_3_3"/>
    <property type="match status" value="1"/>
</dbReference>
<keyword evidence="3" id="KW-1185">Reference proteome</keyword>
<evidence type="ECO:0000313" key="2">
    <source>
        <dbReference type="EMBL" id="KZT02927.1"/>
    </source>
</evidence>
<accession>A0A165CJJ5</accession>
<dbReference type="GO" id="GO:0006396">
    <property type="term" value="P:RNA processing"/>
    <property type="evidence" value="ECO:0007669"/>
    <property type="project" value="InterPro"/>
</dbReference>
<dbReference type="STRING" id="1314785.A0A165CJJ5"/>
<evidence type="ECO:0000313" key="3">
    <source>
        <dbReference type="Proteomes" id="UP000076871"/>
    </source>
</evidence>
<dbReference type="AlphaFoldDB" id="A0A165CJJ5"/>
<feature type="domain" description="RNase III" evidence="1">
    <location>
        <begin position="29"/>
        <end position="130"/>
    </location>
</feature>
<dbReference type="SMART" id="SM00535">
    <property type="entry name" value="RIBOc"/>
    <property type="match status" value="1"/>
</dbReference>
<dbReference type="InterPro" id="IPR036389">
    <property type="entry name" value="RNase_III_sf"/>
</dbReference>
<proteinExistence type="predicted"/>
<dbReference type="SUPFAM" id="SSF69065">
    <property type="entry name" value="RNase III domain-like"/>
    <property type="match status" value="1"/>
</dbReference>
<protein>
    <recommendedName>
        <fullName evidence="1">RNase III domain-containing protein</fullName>
    </recommendedName>
</protein>
<dbReference type="CDD" id="cd00593">
    <property type="entry name" value="RIBOc"/>
    <property type="match status" value="1"/>
</dbReference>